<evidence type="ECO:0000313" key="3">
    <source>
        <dbReference type="EMBL" id="PFG74014.1"/>
    </source>
</evidence>
<reference evidence="3 4" key="1">
    <citation type="submission" date="2017-09" db="EMBL/GenBank/DDBJ databases">
        <title>Sequencing the genomes of two abundant thermophiles in Great Basin hot springs: Thermocrinis jamiesonii and novel Chloroflexi Thermoflexus hugenholtzii.</title>
        <authorList>
            <person name="Hedlund B."/>
        </authorList>
    </citation>
    <scope>NUCLEOTIDE SEQUENCE [LARGE SCALE GENOMIC DNA]</scope>
    <source>
        <strain evidence="3 4">G233</strain>
    </source>
</reference>
<dbReference type="InterPro" id="IPR050509">
    <property type="entry name" value="CoA-transferase_III"/>
</dbReference>
<evidence type="ECO:0000256" key="1">
    <source>
        <dbReference type="ARBA" id="ARBA00008383"/>
    </source>
</evidence>
<dbReference type="Proteomes" id="UP000223071">
    <property type="component" value="Unassembled WGS sequence"/>
</dbReference>
<dbReference type="PANTHER" id="PTHR48228">
    <property type="entry name" value="SUCCINYL-COA--D-CITRAMALATE COA-TRANSFERASE"/>
    <property type="match status" value="1"/>
</dbReference>
<keyword evidence="2 3" id="KW-0808">Transferase</keyword>
<dbReference type="InterPro" id="IPR044855">
    <property type="entry name" value="CoA-Trfase_III_dom3_sf"/>
</dbReference>
<gene>
    <name evidence="3" type="ORF">A9A59_1222</name>
</gene>
<dbReference type="Pfam" id="PF02515">
    <property type="entry name" value="CoA_transf_3"/>
    <property type="match status" value="2"/>
</dbReference>
<accession>A0A2A9HDE7</accession>
<dbReference type="RefSeq" id="WP_098503436.1">
    <property type="nucleotide sequence ID" value="NZ_PDJQ01000001.1"/>
</dbReference>
<comment type="caution">
    <text evidence="3">The sequence shown here is derived from an EMBL/GenBank/DDBJ whole genome shotgun (WGS) entry which is preliminary data.</text>
</comment>
<protein>
    <submittedName>
        <fullName evidence="3">Benzylsuccinate CoA-transferase BbsE subunit/formyl-CoA transferase</fullName>
    </submittedName>
</protein>
<organism evidence="3 4">
    <name type="scientific">Tepidiforma thermophila (strain KCTC 52669 / CGMCC 1.13589 / G233)</name>
    <dbReference type="NCBI Taxonomy" id="2761530"/>
    <lineage>
        <taxon>Bacteria</taxon>
        <taxon>Bacillati</taxon>
        <taxon>Chloroflexota</taxon>
        <taxon>Tepidiformia</taxon>
        <taxon>Tepidiformales</taxon>
        <taxon>Tepidiformaceae</taxon>
        <taxon>Tepidiforma</taxon>
    </lineage>
</organism>
<name>A0A2A9HDE7_TEPT2</name>
<evidence type="ECO:0000256" key="2">
    <source>
        <dbReference type="ARBA" id="ARBA00022679"/>
    </source>
</evidence>
<dbReference type="EMBL" id="PDJQ01000001">
    <property type="protein sequence ID" value="PFG74014.1"/>
    <property type="molecule type" value="Genomic_DNA"/>
</dbReference>
<dbReference type="Gene3D" id="3.40.50.10540">
    <property type="entry name" value="Crotonobetainyl-coa:carnitine coa-transferase, domain 1"/>
    <property type="match status" value="1"/>
</dbReference>
<dbReference type="GO" id="GO:0016740">
    <property type="term" value="F:transferase activity"/>
    <property type="evidence" value="ECO:0007669"/>
    <property type="project" value="UniProtKB-KW"/>
</dbReference>
<dbReference type="Gene3D" id="3.30.1540.10">
    <property type="entry name" value="formyl-coa transferase, domain 3"/>
    <property type="match status" value="1"/>
</dbReference>
<dbReference type="InterPro" id="IPR003673">
    <property type="entry name" value="CoA-Trfase_fam_III"/>
</dbReference>
<dbReference type="PANTHER" id="PTHR48228:SF6">
    <property type="entry name" value="L-CARNITINE COA-TRANSFERASE"/>
    <property type="match status" value="1"/>
</dbReference>
<dbReference type="AlphaFoldDB" id="A0A2A9HDE7"/>
<dbReference type="SUPFAM" id="SSF89796">
    <property type="entry name" value="CoA-transferase family III (CaiB/BaiF)"/>
    <property type="match status" value="1"/>
</dbReference>
<keyword evidence="4" id="KW-1185">Reference proteome</keyword>
<evidence type="ECO:0000313" key="4">
    <source>
        <dbReference type="Proteomes" id="UP000223071"/>
    </source>
</evidence>
<dbReference type="InterPro" id="IPR023606">
    <property type="entry name" value="CoA-Trfase_III_dom_1_sf"/>
</dbReference>
<proteinExistence type="inferred from homology"/>
<sequence length="360" mass="37987">MEASPSLPLDGVRVLEIGGGIPAAFAARWLAGFGADVVRVEPDAESLSPDEAVYLLPGKRRVRAAPAELAALARSADIIIEDGPPGALTARGLDPAALRAERPALVVVSITPYGQDGPYAAFPATNITAFAMGGIMSLTGMHQREPLVTGGSQALYLGGLDAAGAAVTAYLGALVHGEGDWVDISLQESMAGMLELYGPRGAYEGAVSIRSGNHVRAVWGLYPCADGYAGVCALERQVPALFALIGDPELDEPRFRDPLQRPNHDDELQAKLYAWFGERTKAELLELGARHRVPIGAVVTPLELLDNQTLLERGFFDSVDAPAGQARIPGRPFLGLGWRPGALAEPVPAAHILAEWSPSR</sequence>
<comment type="similarity">
    <text evidence="1">Belongs to the CoA-transferase III family.</text>
</comment>